<dbReference type="AlphaFoldDB" id="A0A7C3WM66"/>
<protein>
    <submittedName>
        <fullName evidence="2">ATPase</fullName>
    </submittedName>
</protein>
<name>A0A7C3WM66_9BACT</name>
<evidence type="ECO:0000256" key="1">
    <source>
        <dbReference type="SAM" id="Coils"/>
    </source>
</evidence>
<comment type="caution">
    <text evidence="2">The sequence shown here is derived from an EMBL/GenBank/DDBJ whole genome shotgun (WGS) entry which is preliminary data.</text>
</comment>
<organism evidence="2">
    <name type="scientific">Dictyoglomus turgidum</name>
    <dbReference type="NCBI Taxonomy" id="513050"/>
    <lineage>
        <taxon>Bacteria</taxon>
        <taxon>Pseudomonadati</taxon>
        <taxon>Dictyoglomota</taxon>
        <taxon>Dictyoglomia</taxon>
        <taxon>Dictyoglomales</taxon>
        <taxon>Dictyoglomaceae</taxon>
        <taxon>Dictyoglomus</taxon>
    </lineage>
</organism>
<evidence type="ECO:0000313" key="2">
    <source>
        <dbReference type="EMBL" id="HGB31106.1"/>
    </source>
</evidence>
<accession>A0A7C3WM66</accession>
<proteinExistence type="predicted"/>
<keyword evidence="1" id="KW-0175">Coiled coil</keyword>
<feature type="coiled-coil region" evidence="1">
    <location>
        <begin position="60"/>
        <end position="144"/>
    </location>
</feature>
<dbReference type="EMBL" id="DTGA01000102">
    <property type="protein sequence ID" value="HGB31106.1"/>
    <property type="molecule type" value="Genomic_DNA"/>
</dbReference>
<sequence>MDKLLENLEKLKNILENSPTVPVWDKVILDKEKLLELINDLEKNIPAEFLEAKKVVEERDKILKRAYEDAEEIIRNAKEKAKILVSNNNITIEAQKEAEKIINNAKKEATEIKKEMEVYIDNLLNKVENLLEKEIELIRKCKSEL</sequence>
<gene>
    <name evidence="2" type="ORF">ENV35_04445</name>
</gene>
<reference evidence="2" key="1">
    <citation type="journal article" date="2020" name="mSystems">
        <title>Genome- and Community-Level Interaction Insights into Carbon Utilization and Element Cycling Functions of Hydrothermarchaeota in Hydrothermal Sediment.</title>
        <authorList>
            <person name="Zhou Z."/>
            <person name="Liu Y."/>
            <person name="Xu W."/>
            <person name="Pan J."/>
            <person name="Luo Z.H."/>
            <person name="Li M."/>
        </authorList>
    </citation>
    <scope>NUCLEOTIDE SEQUENCE [LARGE SCALE GENOMIC DNA]</scope>
    <source>
        <strain evidence="2">SpSt-751</strain>
    </source>
</reference>